<name>A0A0C9XF40_9AGAR</name>
<evidence type="ECO:0000313" key="2">
    <source>
        <dbReference type="EMBL" id="KIJ94782.1"/>
    </source>
</evidence>
<keyword evidence="1" id="KW-1133">Transmembrane helix</keyword>
<organism evidence="2 3">
    <name type="scientific">Laccaria amethystina LaAM-08-1</name>
    <dbReference type="NCBI Taxonomy" id="1095629"/>
    <lineage>
        <taxon>Eukaryota</taxon>
        <taxon>Fungi</taxon>
        <taxon>Dikarya</taxon>
        <taxon>Basidiomycota</taxon>
        <taxon>Agaricomycotina</taxon>
        <taxon>Agaricomycetes</taxon>
        <taxon>Agaricomycetidae</taxon>
        <taxon>Agaricales</taxon>
        <taxon>Agaricineae</taxon>
        <taxon>Hydnangiaceae</taxon>
        <taxon>Laccaria</taxon>
    </lineage>
</organism>
<dbReference type="AlphaFoldDB" id="A0A0C9XF40"/>
<dbReference type="HOGENOM" id="CLU_1652426_0_0_1"/>
<keyword evidence="3" id="KW-1185">Reference proteome</keyword>
<reference evidence="2 3" key="1">
    <citation type="submission" date="2014-04" db="EMBL/GenBank/DDBJ databases">
        <authorList>
            <consortium name="DOE Joint Genome Institute"/>
            <person name="Kuo A."/>
            <person name="Kohler A."/>
            <person name="Nagy L.G."/>
            <person name="Floudas D."/>
            <person name="Copeland A."/>
            <person name="Barry K.W."/>
            <person name="Cichocki N."/>
            <person name="Veneault-Fourrey C."/>
            <person name="LaButti K."/>
            <person name="Lindquist E.A."/>
            <person name="Lipzen A."/>
            <person name="Lundell T."/>
            <person name="Morin E."/>
            <person name="Murat C."/>
            <person name="Sun H."/>
            <person name="Tunlid A."/>
            <person name="Henrissat B."/>
            <person name="Grigoriev I.V."/>
            <person name="Hibbett D.S."/>
            <person name="Martin F."/>
            <person name="Nordberg H.P."/>
            <person name="Cantor M.N."/>
            <person name="Hua S.X."/>
        </authorList>
    </citation>
    <scope>NUCLEOTIDE SEQUENCE [LARGE SCALE GENOMIC DNA]</scope>
    <source>
        <strain evidence="2 3">LaAM-08-1</strain>
    </source>
</reference>
<accession>A0A0C9XF40</accession>
<sequence length="160" mass="17693">MNLLRTPPKSQLTSLAQSSLNNDIHCYSLPYGALICISHIFTYYTILCPWFGRKPLWPFSRIYFPQLDLVLGIVGLGVTTAVSITTILRCRNPWQLLVIAVWKLDVSLLNEVAAVHVAILMRRRVEGGSGEVVGGELGRPISLFDGKDEKQTVVGALLCP</sequence>
<feature type="transmembrane region" description="Helical" evidence="1">
    <location>
        <begin position="29"/>
        <end position="48"/>
    </location>
</feature>
<protein>
    <submittedName>
        <fullName evidence="2">Uncharacterized protein</fullName>
    </submittedName>
</protein>
<evidence type="ECO:0000256" key="1">
    <source>
        <dbReference type="SAM" id="Phobius"/>
    </source>
</evidence>
<keyword evidence="1" id="KW-0812">Transmembrane</keyword>
<gene>
    <name evidence="2" type="ORF">K443DRAFT_109809</name>
</gene>
<reference evidence="3" key="2">
    <citation type="submission" date="2015-01" db="EMBL/GenBank/DDBJ databases">
        <title>Evolutionary Origins and Diversification of the Mycorrhizal Mutualists.</title>
        <authorList>
            <consortium name="DOE Joint Genome Institute"/>
            <consortium name="Mycorrhizal Genomics Consortium"/>
            <person name="Kohler A."/>
            <person name="Kuo A."/>
            <person name="Nagy L.G."/>
            <person name="Floudas D."/>
            <person name="Copeland A."/>
            <person name="Barry K.W."/>
            <person name="Cichocki N."/>
            <person name="Veneault-Fourrey C."/>
            <person name="LaButti K."/>
            <person name="Lindquist E.A."/>
            <person name="Lipzen A."/>
            <person name="Lundell T."/>
            <person name="Morin E."/>
            <person name="Murat C."/>
            <person name="Riley R."/>
            <person name="Ohm R."/>
            <person name="Sun H."/>
            <person name="Tunlid A."/>
            <person name="Henrissat B."/>
            <person name="Grigoriev I.V."/>
            <person name="Hibbett D.S."/>
            <person name="Martin F."/>
        </authorList>
    </citation>
    <scope>NUCLEOTIDE SEQUENCE [LARGE SCALE GENOMIC DNA]</scope>
    <source>
        <strain evidence="3">LaAM-08-1</strain>
    </source>
</reference>
<dbReference type="OrthoDB" id="2947347at2759"/>
<evidence type="ECO:0000313" key="3">
    <source>
        <dbReference type="Proteomes" id="UP000054477"/>
    </source>
</evidence>
<feature type="transmembrane region" description="Helical" evidence="1">
    <location>
        <begin position="69"/>
        <end position="88"/>
    </location>
</feature>
<dbReference type="EMBL" id="KN838778">
    <property type="protein sequence ID" value="KIJ94782.1"/>
    <property type="molecule type" value="Genomic_DNA"/>
</dbReference>
<keyword evidence="1" id="KW-0472">Membrane</keyword>
<dbReference type="Proteomes" id="UP000054477">
    <property type="component" value="Unassembled WGS sequence"/>
</dbReference>
<proteinExistence type="predicted"/>